<name>B9R6X1_RICCO</name>
<accession>B9R6X1</accession>
<comment type="PTM">
    <text evidence="9">PSK-alpha is produced by endopeptidase digestion. PSK-beta is produced from PSK-alpha by exopeptidase digestion.</text>
</comment>
<gene>
    <name evidence="10" type="ORF">RCOM_1586660</name>
</gene>
<evidence type="ECO:0000256" key="5">
    <source>
        <dbReference type="ARBA" id="ARBA00022641"/>
    </source>
</evidence>
<dbReference type="EMBL" id="EQ973772">
    <property type="protein sequence ID" value="EEF52251.1"/>
    <property type="molecule type" value="Genomic_DNA"/>
</dbReference>
<comment type="PTM">
    <text evidence="9">Sulfation is important for activity and for the binding to a putative membrane receptor.</text>
</comment>
<dbReference type="GO" id="GO:0008283">
    <property type="term" value="P:cell population proliferation"/>
    <property type="evidence" value="ECO:0007669"/>
    <property type="project" value="UniProtKB-UniRule"/>
</dbReference>
<dbReference type="PANTHER" id="PTHR33285:SF55">
    <property type="entry name" value="PHYTOSULFOKINES 3"/>
    <property type="match status" value="1"/>
</dbReference>
<evidence type="ECO:0000256" key="6">
    <source>
        <dbReference type="ARBA" id="ARBA00022729"/>
    </source>
</evidence>
<evidence type="ECO:0000256" key="7">
    <source>
        <dbReference type="ARBA" id="ARBA00022782"/>
    </source>
</evidence>
<keyword evidence="8 9" id="KW-0339">Growth factor</keyword>
<keyword evidence="7 9" id="KW-0221">Differentiation</keyword>
<evidence type="ECO:0000256" key="2">
    <source>
        <dbReference type="ARBA" id="ARBA00010781"/>
    </source>
</evidence>
<dbReference type="AlphaFoldDB" id="B9R6X1"/>
<evidence type="ECO:0000256" key="3">
    <source>
        <dbReference type="ARBA" id="ARBA00022473"/>
    </source>
</evidence>
<keyword evidence="11" id="KW-1185">Reference proteome</keyword>
<dbReference type="GO" id="GO:0030154">
    <property type="term" value="P:cell differentiation"/>
    <property type="evidence" value="ECO:0007669"/>
    <property type="project" value="UniProtKB-UniRule"/>
</dbReference>
<dbReference type="InParanoid" id="B9R6X1"/>
<feature type="signal peptide" evidence="9">
    <location>
        <begin position="1"/>
        <end position="21"/>
    </location>
</feature>
<evidence type="ECO:0000313" key="10">
    <source>
        <dbReference type="EMBL" id="EEF52251.1"/>
    </source>
</evidence>
<keyword evidence="3 9" id="KW-0217">Developmental protein</keyword>
<proteinExistence type="inferred from homology"/>
<dbReference type="InterPro" id="IPR009438">
    <property type="entry name" value="Phytosulfokine"/>
</dbReference>
<keyword evidence="5 9" id="KW-0765">Sulfation</keyword>
<feature type="chain" id="PRO_5031593585" description="Phytosulfokine" evidence="9">
    <location>
        <begin position="22"/>
        <end position="75"/>
    </location>
</feature>
<dbReference type="PANTHER" id="PTHR33285">
    <property type="entry name" value="PHYTOSULFOKINES 3"/>
    <property type="match status" value="1"/>
</dbReference>
<comment type="subcellular location">
    <subcellularLocation>
        <location evidence="1 9">Secreted</location>
    </subcellularLocation>
</comment>
<evidence type="ECO:0000256" key="1">
    <source>
        <dbReference type="ARBA" id="ARBA00004613"/>
    </source>
</evidence>
<dbReference type="GO" id="GO:0008083">
    <property type="term" value="F:growth factor activity"/>
    <property type="evidence" value="ECO:0007669"/>
    <property type="project" value="UniProtKB-UniRule"/>
</dbReference>
<dbReference type="GO" id="GO:0005576">
    <property type="term" value="C:extracellular region"/>
    <property type="evidence" value="ECO:0007669"/>
    <property type="project" value="UniProtKB-SubCell"/>
</dbReference>
<evidence type="ECO:0000256" key="9">
    <source>
        <dbReference type="RuleBase" id="RU368031"/>
    </source>
</evidence>
<reference evidence="11" key="1">
    <citation type="journal article" date="2010" name="Nat. Biotechnol.">
        <title>Draft genome sequence of the oilseed species Ricinus communis.</title>
        <authorList>
            <person name="Chan A.P."/>
            <person name="Crabtree J."/>
            <person name="Zhao Q."/>
            <person name="Lorenzi H."/>
            <person name="Orvis J."/>
            <person name="Puiu D."/>
            <person name="Melake-Berhan A."/>
            <person name="Jones K.M."/>
            <person name="Redman J."/>
            <person name="Chen G."/>
            <person name="Cahoon E.B."/>
            <person name="Gedil M."/>
            <person name="Stanke M."/>
            <person name="Haas B.J."/>
            <person name="Wortman J.R."/>
            <person name="Fraser-Liggett C.M."/>
            <person name="Ravel J."/>
            <person name="Rabinowicz P.D."/>
        </authorList>
    </citation>
    <scope>NUCLEOTIDE SEQUENCE [LARGE SCALE GENOMIC DNA]</scope>
    <source>
        <strain evidence="11">cv. Hale</strain>
    </source>
</reference>
<evidence type="ECO:0000313" key="11">
    <source>
        <dbReference type="Proteomes" id="UP000008311"/>
    </source>
</evidence>
<comment type="function">
    <text evidence="9">Promotes plant cell differentiation, organogenesis and somatic embryogenesis as well as cell proliferation.</text>
</comment>
<evidence type="ECO:0000256" key="4">
    <source>
        <dbReference type="ARBA" id="ARBA00022525"/>
    </source>
</evidence>
<sequence>MSKLSTFFTLALILSFVVTNAVRPNPDYVGAEITADKGEANDENCDGLGEKECLTKTTQAAQTDYIYTQSLNKNP</sequence>
<keyword evidence="4 9" id="KW-0964">Secreted</keyword>
<comment type="similarity">
    <text evidence="2 9">Belongs to the phytosulfokine family.</text>
</comment>
<keyword evidence="6 9" id="KW-0732">Signal</keyword>
<organism evidence="10 11">
    <name type="scientific">Ricinus communis</name>
    <name type="common">Castor bean</name>
    <dbReference type="NCBI Taxonomy" id="3988"/>
    <lineage>
        <taxon>Eukaryota</taxon>
        <taxon>Viridiplantae</taxon>
        <taxon>Streptophyta</taxon>
        <taxon>Embryophyta</taxon>
        <taxon>Tracheophyta</taxon>
        <taxon>Spermatophyta</taxon>
        <taxon>Magnoliopsida</taxon>
        <taxon>eudicotyledons</taxon>
        <taxon>Gunneridae</taxon>
        <taxon>Pentapetalae</taxon>
        <taxon>rosids</taxon>
        <taxon>fabids</taxon>
        <taxon>Malpighiales</taxon>
        <taxon>Euphorbiaceae</taxon>
        <taxon>Acalyphoideae</taxon>
        <taxon>Acalypheae</taxon>
        <taxon>Ricinus</taxon>
    </lineage>
</organism>
<dbReference type="Pfam" id="PF06404">
    <property type="entry name" value="PSK"/>
    <property type="match status" value="1"/>
</dbReference>
<evidence type="ECO:0000256" key="8">
    <source>
        <dbReference type="ARBA" id="ARBA00023030"/>
    </source>
</evidence>
<dbReference type="Proteomes" id="UP000008311">
    <property type="component" value="Unassembled WGS sequence"/>
</dbReference>
<protein>
    <recommendedName>
        <fullName evidence="9">Phytosulfokine</fullName>
    </recommendedName>
    <component>
        <recommendedName>
            <fullName evidence="9">Phytosulfokine-alpha</fullName>
            <shortName evidence="9">PSK-alpha</shortName>
            <shortName evidence="9">Phytosulfokine-a</shortName>
        </recommendedName>
    </component>
    <component>
        <recommendedName>
            <fullName evidence="9">Phytosulfokine-beta</fullName>
            <shortName evidence="9">PSK-beta</shortName>
            <shortName evidence="9">Phytosulfokine-b</shortName>
        </recommendedName>
    </component>
</protein>